<comment type="similarity">
    <text evidence="1">In the C-terminal section; belongs to the class-I pyridoxal-phosphate-dependent aminotransferase family.</text>
</comment>
<protein>
    <submittedName>
        <fullName evidence="8">PLP-dependent aminotransferase family protein</fullName>
    </submittedName>
</protein>
<dbReference type="InterPro" id="IPR015421">
    <property type="entry name" value="PyrdxlP-dep_Trfase_major"/>
</dbReference>
<reference evidence="8 9" key="1">
    <citation type="journal article" date="2019" name="Syst. Appl. Microbiol.">
        <title>New species of pathogenic Pseudomonas isolated from citrus in Tunisia: Proposal of Pseudomonas kairouanensis sp. nov. and Pseudomonas nabeulensis sp. nov.</title>
        <authorList>
            <person name="Oueslati M."/>
            <person name="Mulet M."/>
            <person name="Gomila M."/>
            <person name="Berge O."/>
            <person name="Hajlaoui M.R."/>
            <person name="Lalucat J."/>
            <person name="Sadfi-Zouaoui N."/>
            <person name="Garcia-Valdes E."/>
        </authorList>
    </citation>
    <scope>NUCLEOTIDE SEQUENCE [LARGE SCALE GENOMIC DNA]</scope>
    <source>
        <strain evidence="8 9">E10B</strain>
    </source>
</reference>
<accession>A0A4Z0AJU8</accession>
<dbReference type="SUPFAM" id="SSF53383">
    <property type="entry name" value="PLP-dependent transferases"/>
    <property type="match status" value="1"/>
</dbReference>
<evidence type="ECO:0000256" key="4">
    <source>
        <dbReference type="ARBA" id="ARBA00023125"/>
    </source>
</evidence>
<gene>
    <name evidence="8" type="ORF">DYL61_27725</name>
</gene>
<dbReference type="EMBL" id="QUZT01000081">
    <property type="protein sequence ID" value="TFY86514.1"/>
    <property type="molecule type" value="Genomic_DNA"/>
</dbReference>
<organism evidence="8 9">
    <name type="scientific">Pseudomonas nabeulensis</name>
    <dbReference type="NCBI Taxonomy" id="2293833"/>
    <lineage>
        <taxon>Bacteria</taxon>
        <taxon>Pseudomonadati</taxon>
        <taxon>Pseudomonadota</taxon>
        <taxon>Gammaproteobacteria</taxon>
        <taxon>Pseudomonadales</taxon>
        <taxon>Pseudomonadaceae</taxon>
        <taxon>Pseudomonas</taxon>
    </lineage>
</organism>
<dbReference type="GO" id="GO:0003677">
    <property type="term" value="F:DNA binding"/>
    <property type="evidence" value="ECO:0007669"/>
    <property type="project" value="UniProtKB-KW"/>
</dbReference>
<dbReference type="CDD" id="cd00609">
    <property type="entry name" value="AAT_like"/>
    <property type="match status" value="1"/>
</dbReference>
<keyword evidence="2" id="KW-0663">Pyridoxal phosphate</keyword>
<evidence type="ECO:0000313" key="9">
    <source>
        <dbReference type="Proteomes" id="UP000297734"/>
    </source>
</evidence>
<dbReference type="OrthoDB" id="9808770at2"/>
<evidence type="ECO:0000259" key="7">
    <source>
        <dbReference type="PROSITE" id="PS50949"/>
    </source>
</evidence>
<evidence type="ECO:0000256" key="6">
    <source>
        <dbReference type="SAM" id="MobiDB-lite"/>
    </source>
</evidence>
<dbReference type="PANTHER" id="PTHR46577:SF1">
    <property type="entry name" value="HTH-TYPE TRANSCRIPTIONAL REGULATORY PROTEIN GABR"/>
    <property type="match status" value="1"/>
</dbReference>
<proteinExistence type="inferred from homology"/>
<dbReference type="Proteomes" id="UP000297734">
    <property type="component" value="Unassembled WGS sequence"/>
</dbReference>
<comment type="caution">
    <text evidence="8">The sequence shown here is derived from an EMBL/GenBank/DDBJ whole genome shotgun (WGS) entry which is preliminary data.</text>
</comment>
<dbReference type="AlphaFoldDB" id="A0A4Z0AJU8"/>
<dbReference type="InterPro" id="IPR036390">
    <property type="entry name" value="WH_DNA-bd_sf"/>
</dbReference>
<name>A0A4Z0AJU8_9PSED</name>
<sequence length="481" mass="51950">MSRGKASSALDLPRPDSLDAGKQQGAYEALRAAILNRQLPAGSRLPSTRSLAERWSVSRGTLEAAFDRLHSEGYVQRVAGSGTRVCAVIPEQFIAAPVATVTARRAVEPDRSSAGVQSHVPFVARRPDASLFDLKAWARCISRGLLAVGPGVLEANHPAGLPDLREQIADYLRSYRGMRCEADEVIITTGIRHALNLIAHTLINPGDTACVEDPGYAPARRLFNLAGAHIHAISVTAEGLDTAQLPTTARLAYVTPAHQAPLGMTLSVSRRLALLDWAARAEAWVVEDDYDSEYNYNTAPLAALKSLDNADRVIYCGSFNKNLFPGLRVGFMVVPKVLRRSLLRTLQLTGHSVGVTDQLGLVEFLRNGAFVRHLRASRQAYQARRDALLACLPGCPVSGEQGGLHFVLWLPAGTDETGFCERAAAVGLTLQALGKFCHGVALPPAVIIGYTALTLAQIRFHGRALFKMWEGACPRLQCVSQ</sequence>
<dbReference type="Pfam" id="PF00392">
    <property type="entry name" value="GntR"/>
    <property type="match status" value="1"/>
</dbReference>
<dbReference type="GO" id="GO:0003700">
    <property type="term" value="F:DNA-binding transcription factor activity"/>
    <property type="evidence" value="ECO:0007669"/>
    <property type="project" value="InterPro"/>
</dbReference>
<keyword evidence="8" id="KW-0032">Aminotransferase</keyword>
<keyword evidence="9" id="KW-1185">Reference proteome</keyword>
<dbReference type="PROSITE" id="PS50949">
    <property type="entry name" value="HTH_GNTR"/>
    <property type="match status" value="1"/>
</dbReference>
<evidence type="ECO:0000256" key="5">
    <source>
        <dbReference type="ARBA" id="ARBA00023163"/>
    </source>
</evidence>
<dbReference type="GO" id="GO:0008483">
    <property type="term" value="F:transaminase activity"/>
    <property type="evidence" value="ECO:0007669"/>
    <property type="project" value="UniProtKB-KW"/>
</dbReference>
<dbReference type="GO" id="GO:0030170">
    <property type="term" value="F:pyridoxal phosphate binding"/>
    <property type="evidence" value="ECO:0007669"/>
    <property type="project" value="InterPro"/>
</dbReference>
<dbReference type="SMART" id="SM00345">
    <property type="entry name" value="HTH_GNTR"/>
    <property type="match status" value="1"/>
</dbReference>
<keyword evidence="3" id="KW-0805">Transcription regulation</keyword>
<dbReference type="InterPro" id="IPR051446">
    <property type="entry name" value="HTH_trans_reg/aminotransferase"/>
</dbReference>
<dbReference type="CDD" id="cd07377">
    <property type="entry name" value="WHTH_GntR"/>
    <property type="match status" value="1"/>
</dbReference>
<dbReference type="InterPro" id="IPR000524">
    <property type="entry name" value="Tscrpt_reg_HTH_GntR"/>
</dbReference>
<dbReference type="SUPFAM" id="SSF46785">
    <property type="entry name" value="Winged helix' DNA-binding domain"/>
    <property type="match status" value="1"/>
</dbReference>
<evidence type="ECO:0000256" key="3">
    <source>
        <dbReference type="ARBA" id="ARBA00023015"/>
    </source>
</evidence>
<feature type="region of interest" description="Disordered" evidence="6">
    <location>
        <begin position="1"/>
        <end position="20"/>
    </location>
</feature>
<evidence type="ECO:0000313" key="8">
    <source>
        <dbReference type="EMBL" id="TFY86514.1"/>
    </source>
</evidence>
<feature type="domain" description="HTH gntR-type" evidence="7">
    <location>
        <begin position="20"/>
        <end position="88"/>
    </location>
</feature>
<keyword evidence="8" id="KW-0808">Transferase</keyword>
<dbReference type="Pfam" id="PF00155">
    <property type="entry name" value="Aminotran_1_2"/>
    <property type="match status" value="1"/>
</dbReference>
<dbReference type="PRINTS" id="PR00035">
    <property type="entry name" value="HTHGNTR"/>
</dbReference>
<dbReference type="PANTHER" id="PTHR46577">
    <property type="entry name" value="HTH-TYPE TRANSCRIPTIONAL REGULATORY PROTEIN GABR"/>
    <property type="match status" value="1"/>
</dbReference>
<keyword evidence="5" id="KW-0804">Transcription</keyword>
<dbReference type="InterPro" id="IPR015424">
    <property type="entry name" value="PyrdxlP-dep_Trfase"/>
</dbReference>
<keyword evidence="4" id="KW-0238">DNA-binding</keyword>
<dbReference type="RefSeq" id="WP_135310999.1">
    <property type="nucleotide sequence ID" value="NZ_QUZT01000081.1"/>
</dbReference>
<dbReference type="InterPro" id="IPR004839">
    <property type="entry name" value="Aminotransferase_I/II_large"/>
</dbReference>
<evidence type="ECO:0000256" key="1">
    <source>
        <dbReference type="ARBA" id="ARBA00005384"/>
    </source>
</evidence>
<dbReference type="Gene3D" id="3.40.640.10">
    <property type="entry name" value="Type I PLP-dependent aspartate aminotransferase-like (Major domain)"/>
    <property type="match status" value="1"/>
</dbReference>
<dbReference type="Gene3D" id="1.10.10.10">
    <property type="entry name" value="Winged helix-like DNA-binding domain superfamily/Winged helix DNA-binding domain"/>
    <property type="match status" value="1"/>
</dbReference>
<dbReference type="InterPro" id="IPR036388">
    <property type="entry name" value="WH-like_DNA-bd_sf"/>
</dbReference>
<evidence type="ECO:0000256" key="2">
    <source>
        <dbReference type="ARBA" id="ARBA00022898"/>
    </source>
</evidence>